<keyword evidence="3" id="KW-1185">Reference proteome</keyword>
<sequence>MLDFTAVDASPFNTKKNGSRKRSILQNPHDENYHLEGKTQKKKQINYRKKQKEELEHLQEECKRIEKENKQLLIKEAILMTKSKLYRKQLKYFQDFLTSAISLANRTSSSKSINHLEEMGMGQFDTKGYDFILEDQKFDC</sequence>
<name>A0ABQ8YKX8_9EUKA</name>
<evidence type="ECO:0000256" key="1">
    <source>
        <dbReference type="SAM" id="MobiDB-lite"/>
    </source>
</evidence>
<dbReference type="Proteomes" id="UP001150062">
    <property type="component" value="Unassembled WGS sequence"/>
</dbReference>
<dbReference type="EMBL" id="JAOAOG010000146">
    <property type="protein sequence ID" value="KAJ6245257.1"/>
    <property type="molecule type" value="Genomic_DNA"/>
</dbReference>
<organism evidence="2 3">
    <name type="scientific">Anaeramoeba flamelloides</name>
    <dbReference type="NCBI Taxonomy" id="1746091"/>
    <lineage>
        <taxon>Eukaryota</taxon>
        <taxon>Metamonada</taxon>
        <taxon>Anaeramoebidae</taxon>
        <taxon>Anaeramoeba</taxon>
    </lineage>
</organism>
<evidence type="ECO:0008006" key="4">
    <source>
        <dbReference type="Google" id="ProtNLM"/>
    </source>
</evidence>
<evidence type="ECO:0000313" key="2">
    <source>
        <dbReference type="EMBL" id="KAJ6245257.1"/>
    </source>
</evidence>
<protein>
    <recommendedName>
        <fullName evidence="4">BZIP domain-containing protein</fullName>
    </recommendedName>
</protein>
<comment type="caution">
    <text evidence="2">The sequence shown here is derived from an EMBL/GenBank/DDBJ whole genome shotgun (WGS) entry which is preliminary data.</text>
</comment>
<feature type="compositionally biased region" description="Basic and acidic residues" evidence="1">
    <location>
        <begin position="28"/>
        <end position="39"/>
    </location>
</feature>
<feature type="region of interest" description="Disordered" evidence="1">
    <location>
        <begin position="1"/>
        <end position="45"/>
    </location>
</feature>
<proteinExistence type="predicted"/>
<reference evidence="2" key="1">
    <citation type="submission" date="2022-08" db="EMBL/GenBank/DDBJ databases">
        <title>Novel sulfate-reducing endosymbionts in the free-living metamonad Anaeramoeba.</title>
        <authorList>
            <person name="Jerlstrom-Hultqvist J."/>
            <person name="Cepicka I."/>
            <person name="Gallot-Lavallee L."/>
            <person name="Salas-Leiva D."/>
            <person name="Curtis B.A."/>
            <person name="Zahonova K."/>
            <person name="Pipaliya S."/>
            <person name="Dacks J."/>
            <person name="Roger A.J."/>
        </authorList>
    </citation>
    <scope>NUCLEOTIDE SEQUENCE</scope>
    <source>
        <strain evidence="2">Schooner1</strain>
    </source>
</reference>
<gene>
    <name evidence="2" type="ORF">M0813_20458</name>
</gene>
<accession>A0ABQ8YKX8</accession>
<evidence type="ECO:0000313" key="3">
    <source>
        <dbReference type="Proteomes" id="UP001150062"/>
    </source>
</evidence>